<evidence type="ECO:0000256" key="3">
    <source>
        <dbReference type="ARBA" id="ARBA00020263"/>
    </source>
</evidence>
<evidence type="ECO:0000256" key="1">
    <source>
        <dbReference type="ARBA" id="ARBA00005043"/>
    </source>
</evidence>
<accession>A0A913ZM86</accession>
<dbReference type="EnsemblMetazoa" id="XM_038196248.1">
    <property type="protein sequence ID" value="XP_038052176.1"/>
    <property type="gene ID" value="LOC119724927"/>
</dbReference>
<dbReference type="GO" id="GO:0002098">
    <property type="term" value="P:tRNA wobble uridine modification"/>
    <property type="evidence" value="ECO:0007669"/>
    <property type="project" value="InterPro"/>
</dbReference>
<name>A0A913ZM86_PATMI</name>
<organism evidence="4 5">
    <name type="scientific">Patiria miniata</name>
    <name type="common">Bat star</name>
    <name type="synonym">Asterina miniata</name>
    <dbReference type="NCBI Taxonomy" id="46514"/>
    <lineage>
        <taxon>Eukaryota</taxon>
        <taxon>Metazoa</taxon>
        <taxon>Echinodermata</taxon>
        <taxon>Eleutherozoa</taxon>
        <taxon>Asterozoa</taxon>
        <taxon>Asteroidea</taxon>
        <taxon>Valvatacea</taxon>
        <taxon>Valvatida</taxon>
        <taxon>Asterinidae</taxon>
        <taxon>Patiria</taxon>
    </lineage>
</organism>
<dbReference type="Gene3D" id="3.40.50.300">
    <property type="entry name" value="P-loop containing nucleotide triphosphate hydrolases"/>
    <property type="match status" value="1"/>
</dbReference>
<comment type="pathway">
    <text evidence="1">tRNA modification; 5-methoxycarbonylmethyl-2-thiouridine-tRNA biosynthesis.</text>
</comment>
<comment type="similarity">
    <text evidence="2">Belongs to the ELP6 family.</text>
</comment>
<dbReference type="Proteomes" id="UP000887568">
    <property type="component" value="Unplaced"/>
</dbReference>
<keyword evidence="5" id="KW-1185">Reference proteome</keyword>
<dbReference type="RefSeq" id="XP_038052176.1">
    <property type="nucleotide sequence ID" value="XM_038196248.1"/>
</dbReference>
<dbReference type="CTD" id="54859"/>
<dbReference type="GeneID" id="119724927"/>
<evidence type="ECO:0000313" key="5">
    <source>
        <dbReference type="Proteomes" id="UP000887568"/>
    </source>
</evidence>
<dbReference type="InterPro" id="IPR027417">
    <property type="entry name" value="P-loop_NTPase"/>
</dbReference>
<proteinExistence type="inferred from homology"/>
<protein>
    <recommendedName>
        <fullName evidence="3">Elongator complex protein 6</fullName>
    </recommendedName>
</protein>
<evidence type="ECO:0000313" key="4">
    <source>
        <dbReference type="EnsemblMetazoa" id="XP_038052176.1"/>
    </source>
</evidence>
<dbReference type="InterPro" id="IPR018627">
    <property type="entry name" value="ELP6"/>
</dbReference>
<dbReference type="AlphaFoldDB" id="A0A913ZM86"/>
<dbReference type="OMA" id="MFTELNS"/>
<dbReference type="CDD" id="cd19495">
    <property type="entry name" value="Elp6"/>
    <property type="match status" value="1"/>
</dbReference>
<dbReference type="GO" id="GO:0033588">
    <property type="term" value="C:elongator holoenzyme complex"/>
    <property type="evidence" value="ECO:0007669"/>
    <property type="project" value="InterPro"/>
</dbReference>
<dbReference type="Pfam" id="PF09807">
    <property type="entry name" value="ELP6"/>
    <property type="match status" value="1"/>
</dbReference>
<evidence type="ECO:0000256" key="2">
    <source>
        <dbReference type="ARBA" id="ARBA00008837"/>
    </source>
</evidence>
<dbReference type="PANTHER" id="PTHR16184">
    <property type="entry name" value="ELONGATOR COMPLEX PROTEIN 6"/>
    <property type="match status" value="1"/>
</dbReference>
<dbReference type="OrthoDB" id="9995306at2759"/>
<reference evidence="4" key="1">
    <citation type="submission" date="2022-11" db="UniProtKB">
        <authorList>
            <consortium name="EnsemblMetazoa"/>
        </authorList>
    </citation>
    <scope>IDENTIFICATION</scope>
</reference>
<sequence>MFLELNSYIGLDANDPPKGHLILATDSLTDGSFLVHHFLSAFLKGGHHVYFLALAQSFSHYNAVAQKLGVNLTSARDSGQLTFINGLDFSLQLMHAGINGSQEDELIAFQCLRDKTATIQPLYNVIRDALSPKQSEQGKSATRLLIIDDLSVLISLGLSVQQVMQFVHYCQASQPETTVVCLVHHDADVDDECNAALITQLRHRAHCLLQVQGLGSGYSKDVHGQLKIVKRDPSGTSANRNQPDKTLQYKILDKSVTFFAVGTSSAVL</sequence>
<dbReference type="PANTHER" id="PTHR16184:SF6">
    <property type="entry name" value="ELONGATOR COMPLEX PROTEIN 6"/>
    <property type="match status" value="1"/>
</dbReference>